<sequence length="72" mass="8417">MILGPRRKVSVLFSLSVGMVTFGMRVNVARHFQNAQAQIEQHCKENDVKRFLLRPHRDYGLYRFVEHGFNGI</sequence>
<organism evidence="1">
    <name type="scientific">Ixodes ricinus</name>
    <name type="common">Common tick</name>
    <name type="synonym">Acarus ricinus</name>
    <dbReference type="NCBI Taxonomy" id="34613"/>
    <lineage>
        <taxon>Eukaryota</taxon>
        <taxon>Metazoa</taxon>
        <taxon>Ecdysozoa</taxon>
        <taxon>Arthropoda</taxon>
        <taxon>Chelicerata</taxon>
        <taxon>Arachnida</taxon>
        <taxon>Acari</taxon>
        <taxon>Parasitiformes</taxon>
        <taxon>Ixodida</taxon>
        <taxon>Ixodoidea</taxon>
        <taxon>Ixodidae</taxon>
        <taxon>Ixodinae</taxon>
        <taxon>Ixodes</taxon>
    </lineage>
</organism>
<proteinExistence type="predicted"/>
<name>A0A6B0TUJ3_IXORI</name>
<reference evidence="1" key="1">
    <citation type="submission" date="2019-12" db="EMBL/GenBank/DDBJ databases">
        <title>An insight into the sialome of adult female Ixodes ricinus ticks feeding for 6 days.</title>
        <authorList>
            <person name="Perner J."/>
            <person name="Ribeiro J.M.C."/>
        </authorList>
    </citation>
    <scope>NUCLEOTIDE SEQUENCE</scope>
    <source>
        <strain evidence="1">Semi-engorged</strain>
        <tissue evidence="1">Salivary glands</tissue>
    </source>
</reference>
<dbReference type="EMBL" id="GIFC01000845">
    <property type="protein sequence ID" value="MXU82928.1"/>
    <property type="molecule type" value="Transcribed_RNA"/>
</dbReference>
<accession>A0A6B0TUJ3</accession>
<dbReference type="AlphaFoldDB" id="A0A6B0TUJ3"/>
<evidence type="ECO:0000313" key="1">
    <source>
        <dbReference type="EMBL" id="MXU82928.1"/>
    </source>
</evidence>
<protein>
    <submittedName>
        <fullName evidence="1">Putative secreted protein</fullName>
    </submittedName>
</protein>